<name>K5VBN8_PHACS</name>
<evidence type="ECO:0000313" key="1">
    <source>
        <dbReference type="EMBL" id="EKM60311.1"/>
    </source>
</evidence>
<dbReference type="GeneID" id="18910587"/>
<proteinExistence type="predicted"/>
<keyword evidence="2" id="KW-1185">Reference proteome</keyword>
<dbReference type="HOGENOM" id="CLU_437477_0_0_1"/>
<sequence length="580" mass="66258">MSTVLSALRKHWRRGEYQILHERPGATKIQYSSAPDDRSSIRNAPNDNAMFGSLRAESIGAWPSLSRIQDLPPELLAEIFYRYILLMLHTCARVGDPSPYAWLVIRHVCRAWRAVALAYPRLSSYIYQTRKLACVQDMLDRSGTAPLYVYDIEDDRKQFSMEAQRQMLHHLDRIVSARIAVHDSIPTPNPQGSQYPAVSILKTVSIHAESNITLSDPLFPGWVFPHLQDFTGRKISLSSFRTLLPPGLRRLSLNHCLPILLLDDLISLLKDLHQLEELVVRDTFTVSVPFESKRGTLPFRHSATLQCLKLLEVRNHCHVRGSLLLRRLVYPRSASVRLSFIGSLEDPSYNSELLVNSFLARFNFADCNPFIYCGECDRSIDCPLPQSMAIVSTIDEKLRVRLWTERLSLEELQAKSDTRDTACFCFDMTSPPASFLPAFLQRLPLTDIRSALLAEPGITGALPWRELFPLLPSLEGLSIQFARWPSLEYDIWKSAGYFVQDSPRSLFPALTVAQLKNLYFAMRHEDVANTHYISDLHILAHLLQSEKMRLVLARGKLIKIWTTSLDFGLEREMHLEDDFL</sequence>
<evidence type="ECO:0000313" key="2">
    <source>
        <dbReference type="Proteomes" id="UP000008370"/>
    </source>
</evidence>
<dbReference type="InParanoid" id="K5VBN8"/>
<dbReference type="EMBL" id="JH930468">
    <property type="protein sequence ID" value="EKM60311.1"/>
    <property type="molecule type" value="Genomic_DNA"/>
</dbReference>
<dbReference type="RefSeq" id="XP_007389782.1">
    <property type="nucleotide sequence ID" value="XM_007389720.1"/>
</dbReference>
<accession>K5VBN8</accession>
<dbReference type="KEGG" id="pco:PHACADRAFT_189449"/>
<dbReference type="OrthoDB" id="2744437at2759"/>
<gene>
    <name evidence="1" type="ORF">PHACADRAFT_189449</name>
</gene>
<dbReference type="Proteomes" id="UP000008370">
    <property type="component" value="Unassembled WGS sequence"/>
</dbReference>
<reference evidence="1 2" key="1">
    <citation type="journal article" date="2012" name="BMC Genomics">
        <title>Comparative genomics of the white-rot fungi, Phanerochaete carnosa and P. chrysosporium, to elucidate the genetic basis of the distinct wood types they colonize.</title>
        <authorList>
            <person name="Suzuki H."/>
            <person name="MacDonald J."/>
            <person name="Syed K."/>
            <person name="Salamov A."/>
            <person name="Hori C."/>
            <person name="Aerts A."/>
            <person name="Henrissat B."/>
            <person name="Wiebenga A."/>
            <person name="vanKuyk P.A."/>
            <person name="Barry K."/>
            <person name="Lindquist E."/>
            <person name="LaButti K."/>
            <person name="Lapidus A."/>
            <person name="Lucas S."/>
            <person name="Coutinho P."/>
            <person name="Gong Y."/>
            <person name="Samejima M."/>
            <person name="Mahadevan R."/>
            <person name="Abou-Zaid M."/>
            <person name="de Vries R.P."/>
            <person name="Igarashi K."/>
            <person name="Yadav J.S."/>
            <person name="Grigoriev I.V."/>
            <person name="Master E.R."/>
        </authorList>
    </citation>
    <scope>NUCLEOTIDE SEQUENCE [LARGE SCALE GENOMIC DNA]</scope>
    <source>
        <strain evidence="1 2">HHB-10118-sp</strain>
    </source>
</reference>
<organism evidence="1 2">
    <name type="scientific">Phanerochaete carnosa (strain HHB-10118-sp)</name>
    <name type="common">White-rot fungus</name>
    <name type="synonym">Peniophora carnosa</name>
    <dbReference type="NCBI Taxonomy" id="650164"/>
    <lineage>
        <taxon>Eukaryota</taxon>
        <taxon>Fungi</taxon>
        <taxon>Dikarya</taxon>
        <taxon>Basidiomycota</taxon>
        <taxon>Agaricomycotina</taxon>
        <taxon>Agaricomycetes</taxon>
        <taxon>Polyporales</taxon>
        <taxon>Phanerochaetaceae</taxon>
        <taxon>Phanerochaete</taxon>
    </lineage>
</organism>
<dbReference type="AlphaFoldDB" id="K5VBN8"/>
<protein>
    <submittedName>
        <fullName evidence="1">Uncharacterized protein</fullName>
    </submittedName>
</protein>